<name>A0A022QNF5_ERYGU</name>
<dbReference type="ESTHER" id="erygu-a0a022qnf5">
    <property type="family name" value="Pectinacetylesterase-Notum"/>
</dbReference>
<keyword evidence="6" id="KW-0964">Secreted</keyword>
<keyword evidence="6" id="KW-0378">Hydrolase</keyword>
<keyword evidence="5 6" id="KW-0961">Cell wall biogenesis/degradation</keyword>
<evidence type="ECO:0000256" key="5">
    <source>
        <dbReference type="ARBA" id="ARBA00023316"/>
    </source>
</evidence>
<accession>A0A022QNF5</accession>
<dbReference type="PANTHER" id="PTHR21562">
    <property type="entry name" value="NOTUM-RELATED"/>
    <property type="match status" value="1"/>
</dbReference>
<dbReference type="GO" id="GO:0071555">
    <property type="term" value="P:cell wall organization"/>
    <property type="evidence" value="ECO:0000318"/>
    <property type="project" value="GO_Central"/>
</dbReference>
<evidence type="ECO:0000256" key="2">
    <source>
        <dbReference type="ARBA" id="ARBA00004191"/>
    </source>
</evidence>
<keyword evidence="4 6" id="KW-0134">Cell wall</keyword>
<gene>
    <name evidence="7" type="ORF">MIMGU_mgv1a023759mg</name>
</gene>
<proteinExistence type="inferred from homology"/>
<evidence type="ECO:0000256" key="4">
    <source>
        <dbReference type="ARBA" id="ARBA00022512"/>
    </source>
</evidence>
<dbReference type="EC" id="3.1.1.-" evidence="6"/>
<dbReference type="Pfam" id="PF03283">
    <property type="entry name" value="PAE"/>
    <property type="match status" value="1"/>
</dbReference>
<dbReference type="GO" id="GO:0052793">
    <property type="term" value="F:pectin acetylesterase activity"/>
    <property type="evidence" value="ECO:0000318"/>
    <property type="project" value="GO_Central"/>
</dbReference>
<dbReference type="AlphaFoldDB" id="A0A022QNF5"/>
<comment type="subcellular location">
    <subcellularLocation>
        <location evidence="2 6">Secreted</location>
        <location evidence="2 6">Cell wall</location>
    </subcellularLocation>
</comment>
<dbReference type="SUPFAM" id="SSF53474">
    <property type="entry name" value="alpha/beta-Hydrolases"/>
    <property type="match status" value="1"/>
</dbReference>
<reference evidence="7 8" key="1">
    <citation type="journal article" date="2013" name="Proc. Natl. Acad. Sci. U.S.A.">
        <title>Fine-scale variation in meiotic recombination in Mimulus inferred from population shotgun sequencing.</title>
        <authorList>
            <person name="Hellsten U."/>
            <person name="Wright K.M."/>
            <person name="Jenkins J."/>
            <person name="Shu S."/>
            <person name="Yuan Y."/>
            <person name="Wessler S.R."/>
            <person name="Schmutz J."/>
            <person name="Willis J.H."/>
            <person name="Rokhsar D.S."/>
        </authorList>
    </citation>
    <scope>NUCLEOTIDE SEQUENCE [LARGE SCALE GENOMIC DNA]</scope>
    <source>
        <strain evidence="8">cv. DUN x IM62</strain>
    </source>
</reference>
<dbReference type="eggNOG" id="KOG4287">
    <property type="taxonomic scope" value="Eukaryota"/>
</dbReference>
<evidence type="ECO:0000256" key="3">
    <source>
        <dbReference type="ARBA" id="ARBA00005784"/>
    </source>
</evidence>
<dbReference type="GO" id="GO:0009505">
    <property type="term" value="C:plant-type cell wall"/>
    <property type="evidence" value="ECO:0000318"/>
    <property type="project" value="GO_Central"/>
</dbReference>
<dbReference type="InterPro" id="IPR029058">
    <property type="entry name" value="AB_hydrolase_fold"/>
</dbReference>
<evidence type="ECO:0000256" key="1">
    <source>
        <dbReference type="ARBA" id="ARBA00003534"/>
    </source>
</evidence>
<comment type="similarity">
    <text evidence="3 6">Belongs to the pectinacetylesterase family.</text>
</comment>
<comment type="function">
    <text evidence="1 6">Hydrolyzes acetyl esters in homogalacturonan regions of pectin. In type I primary cell wall, galacturonic acid residues of pectin can be acetylated at the O-2 and O-3 positions. Decreasing the degree of acetylation of pectin gels in vitro alters their physical properties.</text>
</comment>
<sequence length="384" mass="42530">MIIVLRTESSYVDITYVESAVAKGAVCLDGSPPAYHLDKGSGDGTNNWLIHLEGGGWCNNVTTCISRANGHLGSSKHMSNRTMFFGIANNDPQFNPDFYNWNRVVVRYCDGASFTGDIEAVDPATNLYYRGARVFVAVMEDLLDKGMKNAKNVILTGCSAGGLASMLHCDRFKDLLPMGTNVKCMADAGFFLNVKDVSGNRRFEDFINDVVETHGSAKNLPLSCTSKMKPGLCFFPQQVVQEIQTPLFIVNAAYDAWQIKNVLAPAIADPSGIWYNCTTDIRNCSTAQLQTLHGFRKEFLNEFSAIGTSITRGYFINSCFAHCQTEMQITWFKPNSPKLNNKTIAKAVGDWFFDRSPFQTIDCPYPCDKTCNNLVLQPQKDSIA</sequence>
<protein>
    <recommendedName>
        <fullName evidence="6">Pectin acetylesterase</fullName>
        <ecNumber evidence="6">3.1.1.-</ecNumber>
    </recommendedName>
</protein>
<dbReference type="Proteomes" id="UP000030748">
    <property type="component" value="Unassembled WGS sequence"/>
</dbReference>
<dbReference type="PANTHER" id="PTHR21562:SF93">
    <property type="entry name" value="PECTIN ACETYLESTERASE 8"/>
    <property type="match status" value="1"/>
</dbReference>
<evidence type="ECO:0000256" key="6">
    <source>
        <dbReference type="RuleBase" id="RU363114"/>
    </source>
</evidence>
<evidence type="ECO:0000313" key="8">
    <source>
        <dbReference type="Proteomes" id="UP000030748"/>
    </source>
</evidence>
<dbReference type="STRING" id="4155.A0A022QNF5"/>
<organism evidence="7 8">
    <name type="scientific">Erythranthe guttata</name>
    <name type="common">Yellow monkey flower</name>
    <name type="synonym">Mimulus guttatus</name>
    <dbReference type="NCBI Taxonomy" id="4155"/>
    <lineage>
        <taxon>Eukaryota</taxon>
        <taxon>Viridiplantae</taxon>
        <taxon>Streptophyta</taxon>
        <taxon>Embryophyta</taxon>
        <taxon>Tracheophyta</taxon>
        <taxon>Spermatophyta</taxon>
        <taxon>Magnoliopsida</taxon>
        <taxon>eudicotyledons</taxon>
        <taxon>Gunneridae</taxon>
        <taxon>Pentapetalae</taxon>
        <taxon>asterids</taxon>
        <taxon>lamiids</taxon>
        <taxon>Lamiales</taxon>
        <taxon>Phrymaceae</taxon>
        <taxon>Erythranthe</taxon>
    </lineage>
</organism>
<keyword evidence="8" id="KW-1185">Reference proteome</keyword>
<evidence type="ECO:0000313" key="7">
    <source>
        <dbReference type="EMBL" id="EYU29129.1"/>
    </source>
</evidence>
<dbReference type="EMBL" id="KI631268">
    <property type="protein sequence ID" value="EYU29129.1"/>
    <property type="molecule type" value="Genomic_DNA"/>
</dbReference>
<dbReference type="InterPro" id="IPR004963">
    <property type="entry name" value="PAE/NOTUM"/>
</dbReference>